<dbReference type="GeneID" id="87755329"/>
<proteinExistence type="inferred from homology"/>
<dbReference type="AlphaFoldDB" id="A0A1G5V1K9"/>
<keyword evidence="7 9" id="KW-0057">Aromatic amino acid biosynthesis</keyword>
<keyword evidence="6 9" id="KW-0822">Tryptophan biosynthesis</keyword>
<evidence type="ECO:0000256" key="8">
    <source>
        <dbReference type="ARBA" id="ARBA00023239"/>
    </source>
</evidence>
<comment type="catalytic activity">
    <reaction evidence="1 9">
        <text>1-(2-carboxyphenylamino)-1-deoxy-D-ribulose 5-phosphate + H(+) = (1S,2R)-1-C-(indol-3-yl)glycerol 3-phosphate + CO2 + H2O</text>
        <dbReference type="Rhea" id="RHEA:23476"/>
        <dbReference type="ChEBI" id="CHEBI:15377"/>
        <dbReference type="ChEBI" id="CHEBI:15378"/>
        <dbReference type="ChEBI" id="CHEBI:16526"/>
        <dbReference type="ChEBI" id="CHEBI:58613"/>
        <dbReference type="ChEBI" id="CHEBI:58866"/>
        <dbReference type="EC" id="4.1.1.48"/>
    </reaction>
</comment>
<evidence type="ECO:0000256" key="9">
    <source>
        <dbReference type="HAMAP-Rule" id="MF_00134"/>
    </source>
</evidence>
<dbReference type="InterPro" id="IPR013785">
    <property type="entry name" value="Aldolase_TIM"/>
</dbReference>
<dbReference type="CDD" id="cd00331">
    <property type="entry name" value="IGPS"/>
    <property type="match status" value="1"/>
</dbReference>
<evidence type="ECO:0000259" key="10">
    <source>
        <dbReference type="Pfam" id="PF00218"/>
    </source>
</evidence>
<dbReference type="EC" id="4.1.1.48" evidence="9"/>
<evidence type="ECO:0000256" key="1">
    <source>
        <dbReference type="ARBA" id="ARBA00001633"/>
    </source>
</evidence>
<comment type="similarity">
    <text evidence="3 9">Belongs to the TrpC family.</text>
</comment>
<dbReference type="Proteomes" id="UP000199689">
    <property type="component" value="Unassembled WGS sequence"/>
</dbReference>
<evidence type="ECO:0000256" key="5">
    <source>
        <dbReference type="ARBA" id="ARBA00022793"/>
    </source>
</evidence>
<dbReference type="GO" id="GO:0000162">
    <property type="term" value="P:L-tryptophan biosynthetic process"/>
    <property type="evidence" value="ECO:0007669"/>
    <property type="project" value="UniProtKB-UniRule"/>
</dbReference>
<dbReference type="Pfam" id="PF00218">
    <property type="entry name" value="IGPS"/>
    <property type="match status" value="1"/>
</dbReference>
<dbReference type="PANTHER" id="PTHR22854">
    <property type="entry name" value="TRYPTOPHAN BIOSYNTHESIS PROTEIN"/>
    <property type="match status" value="1"/>
</dbReference>
<sequence length="261" mass="28978">MILDDLVKAAEEALKGDKAAISPEQMEALAETSPYKPDFPFEKALSKDGISFICEVKRASPSKGMISPSFPYLDIAREYERIGASAISCLTERKYFLGKPEYLRDIASIVSIPVLRKDFIIDEYQIYEARALGASAILLICAILTDEKMKRFMTLADSLGLSVLTEVHDEEEVRRALAAGARIIGINNRNLKDFTVSLSNAVRLSSLIPEDVLFVAESGIRTRKDIETLEQCGADAVLIGETFMRAPDKEKMFDTLRDGTR</sequence>
<dbReference type="InterPro" id="IPR011060">
    <property type="entry name" value="RibuloseP-bd_barrel"/>
</dbReference>
<organism evidence="11 12">
    <name type="scientific">Allisonella histaminiformans</name>
    <dbReference type="NCBI Taxonomy" id="209880"/>
    <lineage>
        <taxon>Bacteria</taxon>
        <taxon>Bacillati</taxon>
        <taxon>Bacillota</taxon>
        <taxon>Negativicutes</taxon>
        <taxon>Veillonellales</taxon>
        <taxon>Veillonellaceae</taxon>
        <taxon>Allisonella</taxon>
    </lineage>
</organism>
<evidence type="ECO:0000256" key="3">
    <source>
        <dbReference type="ARBA" id="ARBA00008737"/>
    </source>
</evidence>
<reference evidence="11 12" key="1">
    <citation type="submission" date="2016-10" db="EMBL/GenBank/DDBJ databases">
        <authorList>
            <person name="de Groot N.N."/>
        </authorList>
    </citation>
    <scope>NUCLEOTIDE SEQUENCE [LARGE SCALE GENOMIC DNA]</scope>
    <source>
        <strain evidence="11 12">DSM 15230</strain>
    </source>
</reference>
<keyword evidence="8 9" id="KW-0456">Lyase</keyword>
<gene>
    <name evidence="9" type="primary">trpC</name>
    <name evidence="11" type="ORF">SAMN02910343_00282</name>
</gene>
<dbReference type="PANTHER" id="PTHR22854:SF2">
    <property type="entry name" value="INDOLE-3-GLYCEROL-PHOSPHATE SYNTHASE"/>
    <property type="match status" value="1"/>
</dbReference>
<dbReference type="OrthoDB" id="9804217at2"/>
<dbReference type="InterPro" id="IPR013798">
    <property type="entry name" value="Indole-3-glycerol_P_synth_dom"/>
</dbReference>
<evidence type="ECO:0000313" key="12">
    <source>
        <dbReference type="Proteomes" id="UP000199689"/>
    </source>
</evidence>
<evidence type="ECO:0000313" key="11">
    <source>
        <dbReference type="EMBL" id="SDA39508.1"/>
    </source>
</evidence>
<dbReference type="STRING" id="209880.SAMN02910343_00282"/>
<dbReference type="RefSeq" id="WP_091363059.1">
    <property type="nucleotide sequence ID" value="NZ_FMXA01000004.1"/>
</dbReference>
<dbReference type="PROSITE" id="PS00614">
    <property type="entry name" value="IGPS"/>
    <property type="match status" value="1"/>
</dbReference>
<dbReference type="NCBIfam" id="NF001377">
    <property type="entry name" value="PRK00278.2-4"/>
    <property type="match status" value="1"/>
</dbReference>
<evidence type="ECO:0000256" key="6">
    <source>
        <dbReference type="ARBA" id="ARBA00022822"/>
    </source>
</evidence>
<dbReference type="EMBL" id="FMXA01000004">
    <property type="protein sequence ID" value="SDA39508.1"/>
    <property type="molecule type" value="Genomic_DNA"/>
</dbReference>
<dbReference type="Gene3D" id="3.20.20.70">
    <property type="entry name" value="Aldolase class I"/>
    <property type="match status" value="1"/>
</dbReference>
<accession>A0A1G5V1K9</accession>
<dbReference type="InterPro" id="IPR045186">
    <property type="entry name" value="Indole-3-glycerol_P_synth"/>
</dbReference>
<comment type="pathway">
    <text evidence="2 9">Amino-acid biosynthesis; L-tryptophan biosynthesis; L-tryptophan from chorismate: step 4/5.</text>
</comment>
<evidence type="ECO:0000256" key="4">
    <source>
        <dbReference type="ARBA" id="ARBA00022605"/>
    </source>
</evidence>
<dbReference type="FunFam" id="3.20.20.70:FF:000024">
    <property type="entry name" value="Indole-3-glycerol phosphate synthase"/>
    <property type="match status" value="1"/>
</dbReference>
<protein>
    <recommendedName>
        <fullName evidence="9">Indole-3-glycerol phosphate synthase</fullName>
        <shortName evidence="9">IGPS</shortName>
        <ecNumber evidence="9">4.1.1.48</ecNumber>
    </recommendedName>
</protein>
<feature type="domain" description="Indole-3-glycerol phosphate synthase" evidence="10">
    <location>
        <begin position="4"/>
        <end position="254"/>
    </location>
</feature>
<keyword evidence="4 9" id="KW-0028">Amino-acid biosynthesis</keyword>
<name>A0A1G5V1K9_9FIRM</name>
<dbReference type="SUPFAM" id="SSF51366">
    <property type="entry name" value="Ribulose-phoshate binding barrel"/>
    <property type="match status" value="1"/>
</dbReference>
<dbReference type="GO" id="GO:0004640">
    <property type="term" value="F:phosphoribosylanthranilate isomerase activity"/>
    <property type="evidence" value="ECO:0007669"/>
    <property type="project" value="TreeGrafter"/>
</dbReference>
<dbReference type="GO" id="GO:0004425">
    <property type="term" value="F:indole-3-glycerol-phosphate synthase activity"/>
    <property type="evidence" value="ECO:0007669"/>
    <property type="project" value="UniProtKB-UniRule"/>
</dbReference>
<evidence type="ECO:0000256" key="7">
    <source>
        <dbReference type="ARBA" id="ARBA00023141"/>
    </source>
</evidence>
<keyword evidence="12" id="KW-1185">Reference proteome</keyword>
<dbReference type="UniPathway" id="UPA00035">
    <property type="reaction ID" value="UER00043"/>
</dbReference>
<dbReference type="HAMAP" id="MF_00134_B">
    <property type="entry name" value="IGPS_B"/>
    <property type="match status" value="1"/>
</dbReference>
<keyword evidence="5 9" id="KW-0210">Decarboxylase</keyword>
<evidence type="ECO:0000256" key="2">
    <source>
        <dbReference type="ARBA" id="ARBA00004696"/>
    </source>
</evidence>
<dbReference type="InterPro" id="IPR001468">
    <property type="entry name" value="Indole-3-GlycerolPSynthase_CS"/>
</dbReference>